<reference evidence="1" key="1">
    <citation type="submission" date="2012-05" db="EMBL/GenBank/DDBJ databases">
        <authorList>
            <person name="Krishnakumar V."/>
            <person name="Cheung F."/>
            <person name="Xiao Y."/>
            <person name="Chan A."/>
            <person name="Moskal W.A."/>
            <person name="Town C.D."/>
        </authorList>
    </citation>
    <scope>NUCLEOTIDE SEQUENCE</scope>
</reference>
<organism evidence="1">
    <name type="scientific">Lotus japonicus</name>
    <name type="common">Lotus corniculatus var. japonicus</name>
    <dbReference type="NCBI Taxonomy" id="34305"/>
    <lineage>
        <taxon>Eukaryota</taxon>
        <taxon>Viridiplantae</taxon>
        <taxon>Streptophyta</taxon>
        <taxon>Embryophyta</taxon>
        <taxon>Tracheophyta</taxon>
        <taxon>Spermatophyta</taxon>
        <taxon>Magnoliopsida</taxon>
        <taxon>eudicotyledons</taxon>
        <taxon>Gunneridae</taxon>
        <taxon>Pentapetalae</taxon>
        <taxon>rosids</taxon>
        <taxon>fabids</taxon>
        <taxon>Fabales</taxon>
        <taxon>Fabaceae</taxon>
        <taxon>Papilionoideae</taxon>
        <taxon>50 kb inversion clade</taxon>
        <taxon>NPAAA clade</taxon>
        <taxon>Hologalegina</taxon>
        <taxon>robinioid clade</taxon>
        <taxon>Loteae</taxon>
        <taxon>Lotus</taxon>
    </lineage>
</organism>
<evidence type="ECO:0000313" key="1">
    <source>
        <dbReference type="EMBL" id="AFK37010.1"/>
    </source>
</evidence>
<proteinExistence type="evidence at transcript level"/>
<name>I3S9R8_LOTJA</name>
<sequence>MMLEHSGCLLEGQESLQCSKLLELY</sequence>
<accession>I3S9R8</accession>
<protein>
    <submittedName>
        <fullName evidence="1">Uncharacterized protein</fullName>
    </submittedName>
</protein>
<dbReference type="EMBL" id="BT137215">
    <property type="protein sequence ID" value="AFK37010.1"/>
    <property type="molecule type" value="mRNA"/>
</dbReference>
<dbReference type="AlphaFoldDB" id="I3S9R8"/>